<name>A0AA49GHS3_9BACT</name>
<evidence type="ECO:0000256" key="1">
    <source>
        <dbReference type="SAM" id="MobiDB-lite"/>
    </source>
</evidence>
<feature type="region of interest" description="Disordered" evidence="1">
    <location>
        <begin position="148"/>
        <end position="217"/>
    </location>
</feature>
<reference evidence="2" key="1">
    <citation type="journal article" date="2023" name="Comput. Struct. Biotechnol. J.">
        <title>Discovery of a novel marine Bacteroidetes with a rich repertoire of carbohydrate-active enzymes.</title>
        <authorList>
            <person name="Chen B."/>
            <person name="Liu G."/>
            <person name="Chen Q."/>
            <person name="Wang H."/>
            <person name="Liu L."/>
            <person name="Tang K."/>
        </authorList>
    </citation>
    <scope>NUCLEOTIDE SEQUENCE</scope>
    <source>
        <strain evidence="2">TK19036</strain>
    </source>
</reference>
<feature type="compositionally biased region" description="Basic residues" evidence="1">
    <location>
        <begin position="151"/>
        <end position="166"/>
    </location>
</feature>
<sequence>MRWIYVFIATWFISLAGYAQKYSTAAGLRVDGDQLGITMKQRVFRSFALEGMLTGNDREMRGTLLLENHYPLIGKGLNFYVGGGGHLGGLDDFGPVMGVDAIMGAELKIPLLRLVVSADVKPAYHISHEENFDYSTAISVRYVLGKEGKNQRQKARAQRKRKRERLKTRSDKVKEREKQKQAKLKEKHKTKRAKYKEKTKRLKEKNKAKRKKKDDQKTFRDWKVFKIFKKDS</sequence>
<reference evidence="2" key="2">
    <citation type="journal article" date="2024" name="Antonie Van Leeuwenhoek">
        <title>Roseihalotalea indica gen. nov., sp. nov., a halophilic Bacteroidetes from mesopelagic Southwest Indian Ocean with higher carbohydrate metabolic potential.</title>
        <authorList>
            <person name="Chen B."/>
            <person name="Zhang M."/>
            <person name="Lin D."/>
            <person name="Ye J."/>
            <person name="Tang K."/>
        </authorList>
    </citation>
    <scope>NUCLEOTIDE SEQUENCE</scope>
    <source>
        <strain evidence="2">TK19036</strain>
    </source>
</reference>
<organism evidence="2">
    <name type="scientific">Roseihalotalea indica</name>
    <dbReference type="NCBI Taxonomy" id="2867963"/>
    <lineage>
        <taxon>Bacteria</taxon>
        <taxon>Pseudomonadati</taxon>
        <taxon>Bacteroidota</taxon>
        <taxon>Cytophagia</taxon>
        <taxon>Cytophagales</taxon>
        <taxon>Catalimonadaceae</taxon>
        <taxon>Roseihalotalea</taxon>
    </lineage>
</organism>
<evidence type="ECO:0008006" key="3">
    <source>
        <dbReference type="Google" id="ProtNLM"/>
    </source>
</evidence>
<proteinExistence type="predicted"/>
<evidence type="ECO:0000313" key="2">
    <source>
        <dbReference type="EMBL" id="WKN34078.1"/>
    </source>
</evidence>
<gene>
    <name evidence="2" type="ORF">K4G66_16995</name>
</gene>
<protein>
    <recommendedName>
        <fullName evidence="3">Outer membrane protein beta-barrel domain-containing protein</fullName>
    </recommendedName>
</protein>
<dbReference type="AlphaFoldDB" id="A0AA49GHS3"/>
<feature type="compositionally biased region" description="Basic and acidic residues" evidence="1">
    <location>
        <begin position="167"/>
        <end position="184"/>
    </location>
</feature>
<feature type="compositionally biased region" description="Basic residues" evidence="1">
    <location>
        <begin position="185"/>
        <end position="212"/>
    </location>
</feature>
<accession>A0AA49GHS3</accession>
<dbReference type="EMBL" id="CP120682">
    <property type="protein sequence ID" value="WKN34078.1"/>
    <property type="molecule type" value="Genomic_DNA"/>
</dbReference>